<dbReference type="AlphaFoldDB" id="A0A4S3LZY7"/>
<reference evidence="1 2" key="1">
    <citation type="submission" date="2019-04" db="EMBL/GenBank/DDBJ databases">
        <title>Draft genome sequence of Robertkochia marina CC-AMO-30D.</title>
        <authorList>
            <person name="Hameed A."/>
            <person name="Lin S.-Y."/>
            <person name="Shahina M."/>
            <person name="Lai W.-A."/>
            <person name="Young C.-C."/>
        </authorList>
    </citation>
    <scope>NUCLEOTIDE SEQUENCE [LARGE SCALE GENOMIC DNA]</scope>
    <source>
        <strain evidence="1 2">CC-AMO-30D</strain>
    </source>
</reference>
<evidence type="ECO:0000313" key="2">
    <source>
        <dbReference type="Proteomes" id="UP000305939"/>
    </source>
</evidence>
<name>A0A4S3LZY7_9FLAO</name>
<dbReference type="RefSeq" id="WP_136337142.1">
    <property type="nucleotide sequence ID" value="NZ_QXMP01000016.1"/>
</dbReference>
<sequence length="192" mass="21173">MLFACKQEGEKDAGNLPVQEDVVTPDKTSVGKTDTNYDPATVNDALAAEVAVKLQELFSKELEIMTSDDRSFRMYALNMDQDTHEEVFVLFSSPYFCGSAGCNLLLLDDDLRVITRFTVTRPPISIEPTYTNDWRDISIYSEDSWRAMTFNGQSYPSNPSVAPILASGSPSQIGVLIFSNEASALPAKGYGF</sequence>
<dbReference type="OrthoDB" id="5348860at2"/>
<proteinExistence type="predicted"/>
<dbReference type="EMBL" id="SSMC01000004">
    <property type="protein sequence ID" value="THD65859.1"/>
    <property type="molecule type" value="Genomic_DNA"/>
</dbReference>
<protein>
    <submittedName>
        <fullName evidence="1">Uncharacterized protein</fullName>
    </submittedName>
</protein>
<comment type="caution">
    <text evidence="1">The sequence shown here is derived from an EMBL/GenBank/DDBJ whole genome shotgun (WGS) entry which is preliminary data.</text>
</comment>
<dbReference type="Proteomes" id="UP000305939">
    <property type="component" value="Unassembled WGS sequence"/>
</dbReference>
<keyword evidence="2" id="KW-1185">Reference proteome</keyword>
<accession>A0A4S3LZY7</accession>
<organism evidence="1 2">
    <name type="scientific">Robertkochia marina</name>
    <dbReference type="NCBI Taxonomy" id="1227945"/>
    <lineage>
        <taxon>Bacteria</taxon>
        <taxon>Pseudomonadati</taxon>
        <taxon>Bacteroidota</taxon>
        <taxon>Flavobacteriia</taxon>
        <taxon>Flavobacteriales</taxon>
        <taxon>Flavobacteriaceae</taxon>
        <taxon>Robertkochia</taxon>
    </lineage>
</organism>
<gene>
    <name evidence="1" type="ORF">E7Z59_14865</name>
</gene>
<evidence type="ECO:0000313" key="1">
    <source>
        <dbReference type="EMBL" id="THD65859.1"/>
    </source>
</evidence>